<gene>
    <name evidence="2" type="ORF">LTR62_005141</name>
</gene>
<dbReference type="Proteomes" id="UP001310890">
    <property type="component" value="Unassembled WGS sequence"/>
</dbReference>
<name>A0AAN7YKG4_9PEZI</name>
<feature type="compositionally biased region" description="Basic and acidic residues" evidence="1">
    <location>
        <begin position="63"/>
        <end position="98"/>
    </location>
</feature>
<protein>
    <submittedName>
        <fullName evidence="2">Uncharacterized protein</fullName>
    </submittedName>
</protein>
<evidence type="ECO:0000313" key="2">
    <source>
        <dbReference type="EMBL" id="KAK5117717.1"/>
    </source>
</evidence>
<evidence type="ECO:0000313" key="3">
    <source>
        <dbReference type="Proteomes" id="UP001310890"/>
    </source>
</evidence>
<reference evidence="2" key="1">
    <citation type="submission" date="2023-08" db="EMBL/GenBank/DDBJ databases">
        <title>Black Yeasts Isolated from many extreme environments.</title>
        <authorList>
            <person name="Coleine C."/>
            <person name="Stajich J.E."/>
            <person name="Selbmann L."/>
        </authorList>
    </citation>
    <scope>NUCLEOTIDE SEQUENCE</scope>
    <source>
        <strain evidence="2">CCFEE 5401</strain>
    </source>
</reference>
<evidence type="ECO:0000256" key="1">
    <source>
        <dbReference type="SAM" id="MobiDB-lite"/>
    </source>
</evidence>
<organism evidence="2 3">
    <name type="scientific">Meristemomyces frigidus</name>
    <dbReference type="NCBI Taxonomy" id="1508187"/>
    <lineage>
        <taxon>Eukaryota</taxon>
        <taxon>Fungi</taxon>
        <taxon>Dikarya</taxon>
        <taxon>Ascomycota</taxon>
        <taxon>Pezizomycotina</taxon>
        <taxon>Dothideomycetes</taxon>
        <taxon>Dothideomycetidae</taxon>
        <taxon>Mycosphaerellales</taxon>
        <taxon>Teratosphaeriaceae</taxon>
        <taxon>Meristemomyces</taxon>
    </lineage>
</organism>
<sequence length="98" mass="10468">MADAVGQNAGWAYAKQANTGVMDREKMTSPQAEAARLRSAEVMEALRSGEPGAADHMMVKPPKYSEKATEGKEEKKGLGGWFKEKVGGKGKGEGDVVR</sequence>
<proteinExistence type="predicted"/>
<feature type="region of interest" description="Disordered" evidence="1">
    <location>
        <begin position="49"/>
        <end position="98"/>
    </location>
</feature>
<feature type="region of interest" description="Disordered" evidence="1">
    <location>
        <begin position="1"/>
        <end position="35"/>
    </location>
</feature>
<dbReference type="EMBL" id="JAVRRL010000004">
    <property type="protein sequence ID" value="KAK5117717.1"/>
    <property type="molecule type" value="Genomic_DNA"/>
</dbReference>
<accession>A0AAN7YKG4</accession>
<comment type="caution">
    <text evidence="2">The sequence shown here is derived from an EMBL/GenBank/DDBJ whole genome shotgun (WGS) entry which is preliminary data.</text>
</comment>
<dbReference type="AlphaFoldDB" id="A0AAN7YKG4"/>